<keyword evidence="4 6" id="KW-1133">Transmembrane helix</keyword>
<keyword evidence="8" id="KW-1185">Reference proteome</keyword>
<dbReference type="Pfam" id="PF02653">
    <property type="entry name" value="BPD_transp_2"/>
    <property type="match status" value="1"/>
</dbReference>
<evidence type="ECO:0000313" key="7">
    <source>
        <dbReference type="EMBL" id="ATQ75541.1"/>
    </source>
</evidence>
<evidence type="ECO:0000313" key="8">
    <source>
        <dbReference type="Proteomes" id="UP000229897"/>
    </source>
</evidence>
<feature type="transmembrane region" description="Helical" evidence="6">
    <location>
        <begin position="20"/>
        <end position="37"/>
    </location>
</feature>
<dbReference type="AlphaFoldDB" id="A0A2D2DKQ3"/>
<accession>A0A2D2DKQ3</accession>
<evidence type="ECO:0000256" key="4">
    <source>
        <dbReference type="ARBA" id="ARBA00022989"/>
    </source>
</evidence>
<organism evidence="7 8">
    <name type="scientific">Massilia violaceinigra</name>
    <dbReference type="NCBI Taxonomy" id="2045208"/>
    <lineage>
        <taxon>Bacteria</taxon>
        <taxon>Pseudomonadati</taxon>
        <taxon>Pseudomonadota</taxon>
        <taxon>Betaproteobacteria</taxon>
        <taxon>Burkholderiales</taxon>
        <taxon>Oxalobacteraceae</taxon>
        <taxon>Telluria group</taxon>
        <taxon>Massilia</taxon>
    </lineage>
</organism>
<dbReference type="PANTHER" id="PTHR30482:SF10">
    <property type="entry name" value="HIGH-AFFINITY BRANCHED-CHAIN AMINO ACID TRANSPORT PROTEIN BRAE"/>
    <property type="match status" value="1"/>
</dbReference>
<evidence type="ECO:0000256" key="5">
    <source>
        <dbReference type="ARBA" id="ARBA00023136"/>
    </source>
</evidence>
<dbReference type="InterPro" id="IPR043428">
    <property type="entry name" value="LivM-like"/>
</dbReference>
<evidence type="ECO:0000256" key="2">
    <source>
        <dbReference type="ARBA" id="ARBA00022475"/>
    </source>
</evidence>
<keyword evidence="2" id="KW-1003">Cell membrane</keyword>
<dbReference type="GO" id="GO:0005524">
    <property type="term" value="F:ATP binding"/>
    <property type="evidence" value="ECO:0007669"/>
    <property type="project" value="UniProtKB-KW"/>
</dbReference>
<dbReference type="Proteomes" id="UP000229897">
    <property type="component" value="Chromosome"/>
</dbReference>
<keyword evidence="5 6" id="KW-0472">Membrane</keyword>
<dbReference type="InterPro" id="IPR001851">
    <property type="entry name" value="ABC_transp_permease"/>
</dbReference>
<feature type="transmembrane region" description="Helical" evidence="6">
    <location>
        <begin position="43"/>
        <end position="64"/>
    </location>
</feature>
<dbReference type="PANTHER" id="PTHR30482">
    <property type="entry name" value="HIGH-AFFINITY BRANCHED-CHAIN AMINO ACID TRANSPORT SYSTEM PERMEASE"/>
    <property type="match status" value="1"/>
</dbReference>
<feature type="transmembrane region" description="Helical" evidence="6">
    <location>
        <begin position="221"/>
        <end position="240"/>
    </location>
</feature>
<evidence type="ECO:0000256" key="1">
    <source>
        <dbReference type="ARBA" id="ARBA00004651"/>
    </source>
</evidence>
<dbReference type="KEGG" id="mass:CR152_14190"/>
<dbReference type="EMBL" id="CP024608">
    <property type="protein sequence ID" value="ATQ75541.1"/>
    <property type="molecule type" value="Genomic_DNA"/>
</dbReference>
<comment type="subcellular location">
    <subcellularLocation>
        <location evidence="1">Cell membrane</location>
        <topology evidence="1">Multi-pass membrane protein</topology>
    </subcellularLocation>
</comment>
<feature type="transmembrane region" description="Helical" evidence="6">
    <location>
        <begin position="306"/>
        <end position="331"/>
    </location>
</feature>
<name>A0A2D2DKQ3_9BURK</name>
<dbReference type="CDD" id="cd06581">
    <property type="entry name" value="TM_PBP1_LivM_like"/>
    <property type="match status" value="1"/>
</dbReference>
<protein>
    <submittedName>
        <fullName evidence="7">ABC transporter ATP-binding protein</fullName>
    </submittedName>
</protein>
<dbReference type="GO" id="GO:0005886">
    <property type="term" value="C:plasma membrane"/>
    <property type="evidence" value="ECO:0007669"/>
    <property type="project" value="UniProtKB-SubCell"/>
</dbReference>
<feature type="transmembrane region" description="Helical" evidence="6">
    <location>
        <begin position="123"/>
        <end position="145"/>
    </location>
</feature>
<evidence type="ECO:0000256" key="3">
    <source>
        <dbReference type="ARBA" id="ARBA00022692"/>
    </source>
</evidence>
<keyword evidence="7" id="KW-0547">Nucleotide-binding</keyword>
<reference evidence="7" key="1">
    <citation type="submission" date="2017-10" db="EMBL/GenBank/DDBJ databases">
        <title>Massilia psychrophilum sp. nov., a novel purple-pigmented bacterium isolated from Tianshan glacier, Xinjiang Municipality, China.</title>
        <authorList>
            <person name="Wang H."/>
        </authorList>
    </citation>
    <scope>NUCLEOTIDE SEQUENCE [LARGE SCALE GENOMIC DNA]</scope>
    <source>
        <strain evidence="7">B2</strain>
    </source>
</reference>
<sequence>MALLSFDLENHPRQARISMVALLLTLLIFPFVAQQFGNSWVRIIDMALLYIMLALGLNIVVGFAGLLDLGYIAFFAVGAYMTGLLASPQFAALLESVVNQYPVFGEWLVAIMGPEIRETGIHLSVWLIVPLAAATAGFFGALLGAPTLKLRGDYLAIVTLGFGEIIRIFMNNLNDPINFTNGPQGINLIDPIRIFGVSLAGEPGSKATVFIGSYGMPSVNAYYFLFLFLCIAIVFVTTRLQHSRLGRAWVAIREDEIAAKAMGINTRNVKLLAFTMGASFGGVAGAMFASFQGFVSPESFSLTESIAVLAMVVLGGIGHIPGVIMGGVLLAALPEVLRHVVEPLQMTLFGKVLIEAEVLRQLLYGLAMVLIMLNRPAGLWPAPKHEDRPEAADTNKTGELPA</sequence>
<dbReference type="OrthoDB" id="9814461at2"/>
<keyword evidence="7" id="KW-0067">ATP-binding</keyword>
<gene>
    <name evidence="7" type="ORF">CR152_14190</name>
</gene>
<keyword evidence="3 6" id="KW-0812">Transmembrane</keyword>
<feature type="transmembrane region" description="Helical" evidence="6">
    <location>
        <begin position="271"/>
        <end position="294"/>
    </location>
</feature>
<feature type="transmembrane region" description="Helical" evidence="6">
    <location>
        <begin position="71"/>
        <end position="94"/>
    </location>
</feature>
<dbReference type="RefSeq" id="WP_099875496.1">
    <property type="nucleotide sequence ID" value="NZ_CP024608.1"/>
</dbReference>
<evidence type="ECO:0000256" key="6">
    <source>
        <dbReference type="SAM" id="Phobius"/>
    </source>
</evidence>
<proteinExistence type="predicted"/>
<dbReference type="GO" id="GO:0015658">
    <property type="term" value="F:branched-chain amino acid transmembrane transporter activity"/>
    <property type="evidence" value="ECO:0007669"/>
    <property type="project" value="InterPro"/>
</dbReference>